<keyword evidence="2 3" id="KW-0175">Coiled coil</keyword>
<dbReference type="Pfam" id="PF05701">
    <property type="entry name" value="WEMBL"/>
    <property type="match status" value="1"/>
</dbReference>
<dbReference type="EMBL" id="MVGT01001059">
    <property type="protein sequence ID" value="OVA14258.1"/>
    <property type="molecule type" value="Genomic_DNA"/>
</dbReference>
<evidence type="ECO:0000256" key="1">
    <source>
        <dbReference type="ARBA" id="ARBA00005485"/>
    </source>
</evidence>
<protein>
    <submittedName>
        <fullName evidence="5">WEB family</fullName>
    </submittedName>
</protein>
<feature type="coiled-coil region" evidence="3">
    <location>
        <begin position="135"/>
        <end position="250"/>
    </location>
</feature>
<name>A0A200QUU7_MACCD</name>
<keyword evidence="6" id="KW-1185">Reference proteome</keyword>
<dbReference type="OMA" id="KRCVIAE"/>
<feature type="coiled-coil region" evidence="3">
    <location>
        <begin position="510"/>
        <end position="544"/>
    </location>
</feature>
<feature type="region of interest" description="Disordered" evidence="4">
    <location>
        <begin position="284"/>
        <end position="304"/>
    </location>
</feature>
<feature type="coiled-coil region" evidence="3">
    <location>
        <begin position="359"/>
        <end position="449"/>
    </location>
</feature>
<dbReference type="AlphaFoldDB" id="A0A200QUU7"/>
<feature type="coiled-coil region" evidence="3">
    <location>
        <begin position="68"/>
        <end position="102"/>
    </location>
</feature>
<dbReference type="GO" id="GO:0009904">
    <property type="term" value="P:chloroplast accumulation movement"/>
    <property type="evidence" value="ECO:0007669"/>
    <property type="project" value="TreeGrafter"/>
</dbReference>
<evidence type="ECO:0000256" key="4">
    <source>
        <dbReference type="SAM" id="MobiDB-lite"/>
    </source>
</evidence>
<dbReference type="Proteomes" id="UP000195402">
    <property type="component" value="Unassembled WGS sequence"/>
</dbReference>
<comment type="caution">
    <text evidence="5">The sequence shown here is derived from an EMBL/GenBank/DDBJ whole genome shotgun (WGS) entry which is preliminary data.</text>
</comment>
<dbReference type="InParanoid" id="A0A200QUU7"/>
<dbReference type="GO" id="GO:0005829">
    <property type="term" value="C:cytosol"/>
    <property type="evidence" value="ECO:0007669"/>
    <property type="project" value="TreeGrafter"/>
</dbReference>
<dbReference type="InterPro" id="IPR008545">
    <property type="entry name" value="Web"/>
</dbReference>
<organism evidence="5 6">
    <name type="scientific">Macleaya cordata</name>
    <name type="common">Five-seeded plume-poppy</name>
    <name type="synonym">Bocconia cordata</name>
    <dbReference type="NCBI Taxonomy" id="56857"/>
    <lineage>
        <taxon>Eukaryota</taxon>
        <taxon>Viridiplantae</taxon>
        <taxon>Streptophyta</taxon>
        <taxon>Embryophyta</taxon>
        <taxon>Tracheophyta</taxon>
        <taxon>Spermatophyta</taxon>
        <taxon>Magnoliopsida</taxon>
        <taxon>Ranunculales</taxon>
        <taxon>Papaveraceae</taxon>
        <taxon>Papaveroideae</taxon>
        <taxon>Macleaya</taxon>
    </lineage>
</organism>
<evidence type="ECO:0000256" key="2">
    <source>
        <dbReference type="ARBA" id="ARBA00023054"/>
    </source>
</evidence>
<dbReference type="STRING" id="56857.A0A200QUU7"/>
<dbReference type="GO" id="GO:0009903">
    <property type="term" value="P:chloroplast avoidance movement"/>
    <property type="evidence" value="ECO:0007669"/>
    <property type="project" value="TreeGrafter"/>
</dbReference>
<evidence type="ECO:0000313" key="6">
    <source>
        <dbReference type="Proteomes" id="UP000195402"/>
    </source>
</evidence>
<sequence length="642" mass="72636">MEVGESRETEERKRIQAVKGSVSFYGERIIGEKPGLKKTQMEFSEKLPTRPKELHSAQRDIEQFSKSRKIAESIRAQAESELLNARNKVKDLTLQIEESNLKAKARKQELEILKKSKRSEENSALDVGGSDCYEYAEVLKELESVKQELNKLKLDMANVLQTKLQADKETEAAVSRMRSCSRSIETLRKEIEEANEEQVLVELARIEAVREFGAIKAQREVEAAQFSSNMEKIQNRIKDVVREIGHAKELETKLAITTSDIGVLQSELKLVKAMEIRSVVKETSGGACNNNRSKEKSETSSLLQSVSDELEASKKELACIREEGYQLMASMDIIRGQFRLVSEETTEFKKVESRTDLTVQNLNSKLLRAKSRLEAASSAEEKAKSIVSNMSTTLQQLKSEADAAKRETELINEEMASLREEKQKNESEIDLSEERLQSVIQELEAVKASEAIALEKLKTLAEKTMKTRASKSQHTSSITISKFEYEYLNGCAKWAEKIADKKLVAAQAWIEAVKAGEKELELKIEEAQREIRELSLKEDQESFRTEKSLRENKAIEGDLNSGRWQQEKQIGAANLPIEEELLSKYMKDIGNATPRRAKLRRPGSPGGRHLIHSGSITLRKRRKVMPNLVNKLFSSSKAKMEL</sequence>
<dbReference type="PANTHER" id="PTHR32054">
    <property type="entry name" value="HEAVY CHAIN, PUTATIVE, EXPRESSED-RELATED-RELATED"/>
    <property type="match status" value="1"/>
</dbReference>
<reference evidence="5 6" key="1">
    <citation type="journal article" date="2017" name="Mol. Plant">
        <title>The Genome of Medicinal Plant Macleaya cordata Provides New Insights into Benzylisoquinoline Alkaloids Metabolism.</title>
        <authorList>
            <person name="Liu X."/>
            <person name="Liu Y."/>
            <person name="Huang P."/>
            <person name="Ma Y."/>
            <person name="Qing Z."/>
            <person name="Tang Q."/>
            <person name="Cao H."/>
            <person name="Cheng P."/>
            <person name="Zheng Y."/>
            <person name="Yuan Z."/>
            <person name="Zhou Y."/>
            <person name="Liu J."/>
            <person name="Tang Z."/>
            <person name="Zhuo Y."/>
            <person name="Zhang Y."/>
            <person name="Yu L."/>
            <person name="Huang J."/>
            <person name="Yang P."/>
            <person name="Peng Q."/>
            <person name="Zhang J."/>
            <person name="Jiang W."/>
            <person name="Zhang Z."/>
            <person name="Lin K."/>
            <person name="Ro D.K."/>
            <person name="Chen X."/>
            <person name="Xiong X."/>
            <person name="Shang Y."/>
            <person name="Huang S."/>
            <person name="Zeng J."/>
        </authorList>
    </citation>
    <scope>NUCLEOTIDE SEQUENCE [LARGE SCALE GENOMIC DNA]</scope>
    <source>
        <strain evidence="6">cv. BLH2017</strain>
        <tissue evidence="5">Root</tissue>
    </source>
</reference>
<evidence type="ECO:0000256" key="3">
    <source>
        <dbReference type="SAM" id="Coils"/>
    </source>
</evidence>
<dbReference type="OrthoDB" id="685331at2759"/>
<proteinExistence type="inferred from homology"/>
<dbReference type="FunCoup" id="A0A200QUU7">
    <property type="interactions" value="543"/>
</dbReference>
<gene>
    <name evidence="5" type="ORF">BVC80_9025g43</name>
</gene>
<dbReference type="PANTHER" id="PTHR32054:SF2">
    <property type="entry name" value="PROTEIN PLASTID MOVEMENT IMPAIRED 2"/>
    <property type="match status" value="1"/>
</dbReference>
<accession>A0A200QUU7</accession>
<evidence type="ECO:0000313" key="5">
    <source>
        <dbReference type="EMBL" id="OVA14258.1"/>
    </source>
</evidence>
<comment type="similarity">
    <text evidence="1">Belongs to the WEB family.</text>
</comment>